<feature type="region of interest" description="Disordered" evidence="2">
    <location>
        <begin position="373"/>
        <end position="395"/>
    </location>
</feature>
<dbReference type="PANTHER" id="PTHR21531:SF0">
    <property type="entry name" value="PROTEIN LTV1 HOMOLOG"/>
    <property type="match status" value="1"/>
</dbReference>
<evidence type="ECO:0000313" key="3">
    <source>
        <dbReference type="EMBL" id="KAG0257731.1"/>
    </source>
</evidence>
<evidence type="ECO:0000313" key="4">
    <source>
        <dbReference type="Proteomes" id="UP000807716"/>
    </source>
</evidence>
<keyword evidence="4" id="KW-1185">Reference proteome</keyword>
<dbReference type="GO" id="GO:0042274">
    <property type="term" value="P:ribosomal small subunit biogenesis"/>
    <property type="evidence" value="ECO:0007669"/>
    <property type="project" value="InterPro"/>
</dbReference>
<dbReference type="GO" id="GO:0005634">
    <property type="term" value="C:nucleus"/>
    <property type="evidence" value="ECO:0007669"/>
    <property type="project" value="TreeGrafter"/>
</dbReference>
<evidence type="ECO:0000256" key="2">
    <source>
        <dbReference type="SAM" id="MobiDB-lite"/>
    </source>
</evidence>
<reference evidence="3" key="1">
    <citation type="journal article" date="2020" name="Fungal Divers.">
        <title>Resolving the Mortierellaceae phylogeny through synthesis of multi-gene phylogenetics and phylogenomics.</title>
        <authorList>
            <person name="Vandepol N."/>
            <person name="Liber J."/>
            <person name="Desiro A."/>
            <person name="Na H."/>
            <person name="Kennedy M."/>
            <person name="Barry K."/>
            <person name="Grigoriev I.V."/>
            <person name="Miller A.N."/>
            <person name="O'Donnell K."/>
            <person name="Stajich J.E."/>
            <person name="Bonito G."/>
        </authorList>
    </citation>
    <scope>NUCLEOTIDE SEQUENCE</scope>
    <source>
        <strain evidence="3">BC1065</strain>
    </source>
</reference>
<dbReference type="Proteomes" id="UP000807716">
    <property type="component" value="Unassembled WGS sequence"/>
</dbReference>
<feature type="compositionally biased region" description="Acidic residues" evidence="2">
    <location>
        <begin position="57"/>
        <end position="66"/>
    </location>
</feature>
<dbReference type="PANTHER" id="PTHR21531">
    <property type="entry name" value="LOW-TEMPERATURE VIABILITY PROTEIN LTV1-RELATED"/>
    <property type="match status" value="1"/>
</dbReference>
<feature type="compositionally biased region" description="Basic and acidic residues" evidence="2">
    <location>
        <begin position="569"/>
        <end position="597"/>
    </location>
</feature>
<feature type="region of interest" description="Disordered" evidence="2">
    <location>
        <begin position="249"/>
        <end position="348"/>
    </location>
</feature>
<protein>
    <recommendedName>
        <fullName evidence="5">Low temperature viability protein</fullName>
    </recommendedName>
</protein>
<name>A0A9P6Q0D6_9FUNG</name>
<evidence type="ECO:0000256" key="1">
    <source>
        <dbReference type="ARBA" id="ARBA00009078"/>
    </source>
</evidence>
<organism evidence="3 4">
    <name type="scientific">Actinomortierella ambigua</name>
    <dbReference type="NCBI Taxonomy" id="1343610"/>
    <lineage>
        <taxon>Eukaryota</taxon>
        <taxon>Fungi</taxon>
        <taxon>Fungi incertae sedis</taxon>
        <taxon>Mucoromycota</taxon>
        <taxon>Mortierellomycotina</taxon>
        <taxon>Mortierellomycetes</taxon>
        <taxon>Mortierellales</taxon>
        <taxon>Mortierellaceae</taxon>
        <taxon>Actinomortierella</taxon>
    </lineage>
</organism>
<feature type="compositionally biased region" description="Acidic residues" evidence="2">
    <location>
        <begin position="316"/>
        <end position="331"/>
    </location>
</feature>
<dbReference type="AlphaFoldDB" id="A0A9P6Q0D6"/>
<comment type="caution">
    <text evidence="3">The sequence shown here is derived from an EMBL/GenBank/DDBJ whole genome shotgun (WGS) entry which is preliminary data.</text>
</comment>
<feature type="region of interest" description="Disordered" evidence="2">
    <location>
        <begin position="438"/>
        <end position="465"/>
    </location>
</feature>
<feature type="region of interest" description="Disordered" evidence="2">
    <location>
        <begin position="48"/>
        <end position="67"/>
    </location>
</feature>
<proteinExistence type="inferred from homology"/>
<feature type="compositionally biased region" description="Acidic residues" evidence="2">
    <location>
        <begin position="262"/>
        <end position="289"/>
    </location>
</feature>
<feature type="compositionally biased region" description="Acidic residues" evidence="2">
    <location>
        <begin position="376"/>
        <end position="393"/>
    </location>
</feature>
<dbReference type="Pfam" id="PF04180">
    <property type="entry name" value="LTV"/>
    <property type="match status" value="1"/>
</dbReference>
<dbReference type="EMBL" id="JAAAJB010000349">
    <property type="protein sequence ID" value="KAG0257731.1"/>
    <property type="molecule type" value="Genomic_DNA"/>
</dbReference>
<feature type="region of interest" description="Disordered" evidence="2">
    <location>
        <begin position="500"/>
        <end position="626"/>
    </location>
</feature>
<dbReference type="OrthoDB" id="5852896at2759"/>
<accession>A0A9P6Q0D6</accession>
<sequence>MGKKKQFIDRKNARHFHLVHRSQRDPLSRDESAPQRVLREVVPANLLGKVPEPHEEFDGDDDDEDVFGGLSAEQDHINYGVYDKALEEVELLEAPVRTAKKTKPAVDDAAIGKAALLGLEGKEFNDGSYDYSQHFKEMGTSSEGVFMVAPQVAAQQKKAERQSKGIQFTDAAAAQDMSPAEKSRKIKLPAGVLQSREELDFADVYQGAAPVGLNPDMPTDLREVLEALEDDAYVQEDLDEAFFGALDGEEGDLESFLKPGEYGDDDDYEDEYDEEEGEGDYEEDEEEEEGKGGEGKPAWMAEFHKFKKARDQAQYDSDEGDYGESDDDFEDDRASKTSKRRVGGASASTFSMSSSAMFRNENLTLLDERFDKIEREYEDSDEDEDEDDPDLVDQELRKDFDSILDDFLDNYEIVGSKMKPVLEGSSATKLSTIRNALLQDGGDDDDDDRASVATTMRRHKKEPKVEELDLDMRSRAERMRDSWDVQTILSTYSNLENHPTMIKESTTRKRIHIDPKTGMPVVTEYKKKGQKNKQAEPEPAEEDAQEGEEQEEGDEEEYVEPENLGTKRNKGESKDEKKARKEAIRLEKQRRREEKKATKNAFAQEKSRQVVVLRNQQGSRGITHLE</sequence>
<feature type="compositionally biased region" description="Acidic residues" evidence="2">
    <location>
        <begin position="538"/>
        <end position="560"/>
    </location>
</feature>
<gene>
    <name evidence="3" type="ORF">DFQ27_004958</name>
</gene>
<dbReference type="InterPro" id="IPR007307">
    <property type="entry name" value="Ltv1"/>
</dbReference>
<dbReference type="GO" id="GO:0005829">
    <property type="term" value="C:cytosol"/>
    <property type="evidence" value="ECO:0007669"/>
    <property type="project" value="TreeGrafter"/>
</dbReference>
<dbReference type="GO" id="GO:0000056">
    <property type="term" value="P:ribosomal small subunit export from nucleus"/>
    <property type="evidence" value="ECO:0007669"/>
    <property type="project" value="TreeGrafter"/>
</dbReference>
<dbReference type="GO" id="GO:0030688">
    <property type="term" value="C:preribosome, small subunit precursor"/>
    <property type="evidence" value="ECO:0007669"/>
    <property type="project" value="TreeGrafter"/>
</dbReference>
<comment type="similarity">
    <text evidence="1">Belongs to the LTV1 family.</text>
</comment>
<evidence type="ECO:0008006" key="5">
    <source>
        <dbReference type="Google" id="ProtNLM"/>
    </source>
</evidence>